<gene>
    <name evidence="1" type="ORF">H9945_01540</name>
</gene>
<name>A0A9D2S2P3_9FIRM</name>
<proteinExistence type="predicted"/>
<accession>A0A9D2S2P3</accession>
<dbReference type="InterPro" id="IPR048713">
    <property type="entry name" value="Choline_bind_rpt"/>
</dbReference>
<reference evidence="1" key="1">
    <citation type="journal article" date="2021" name="PeerJ">
        <title>Extensive microbial diversity within the chicken gut microbiome revealed by metagenomics and culture.</title>
        <authorList>
            <person name="Gilroy R."/>
            <person name="Ravi A."/>
            <person name="Getino M."/>
            <person name="Pursley I."/>
            <person name="Horton D.L."/>
            <person name="Alikhan N.F."/>
            <person name="Baker D."/>
            <person name="Gharbi K."/>
            <person name="Hall N."/>
            <person name="Watson M."/>
            <person name="Adriaenssens E.M."/>
            <person name="Foster-Nyarko E."/>
            <person name="Jarju S."/>
            <person name="Secka A."/>
            <person name="Antonio M."/>
            <person name="Oren A."/>
            <person name="Chaudhuri R.R."/>
            <person name="La Ragione R."/>
            <person name="Hildebrand F."/>
            <person name="Pallen M.J."/>
        </authorList>
    </citation>
    <scope>NUCLEOTIDE SEQUENCE</scope>
    <source>
        <strain evidence="1">ChiBcec8-13705</strain>
    </source>
</reference>
<evidence type="ECO:0008006" key="3">
    <source>
        <dbReference type="Google" id="ProtNLM"/>
    </source>
</evidence>
<protein>
    <recommendedName>
        <fullName evidence="3">Transglutaminase-like domain-containing protein</fullName>
    </recommendedName>
</protein>
<organism evidence="1 2">
    <name type="scientific">Candidatus Gemmiger avicola</name>
    <dbReference type="NCBI Taxonomy" id="2838605"/>
    <lineage>
        <taxon>Bacteria</taxon>
        <taxon>Bacillati</taxon>
        <taxon>Bacillota</taxon>
        <taxon>Clostridia</taxon>
        <taxon>Eubacteriales</taxon>
        <taxon>Gemmiger</taxon>
    </lineage>
</organism>
<dbReference type="InterPro" id="IPR038765">
    <property type="entry name" value="Papain-like_cys_pep_sf"/>
</dbReference>
<sequence>MAESISRALANLGNISIDTSNIQIGEIHPNEPVLTDEQLAEVENSDDPILKAVRNELSELVIEGGEAYTEAAAANEAAGIAMMAEDISTSENADDGSTEEKQPLTQDQINTVLYMFQEYLKFWEANENVLGLQLPFYLNSNDNGEDGLGILGQMLILANVPLEDVRDGSYSYDDLTGMIMNFQYGDELGVEYYGEEIVAKAEEAMTAVEASGAQTEAQKLLELNTWLAQHNTFDMSYIMNQMDPENPIMVAPTTVKHEHYDDVYAVLKAAYTEQLTAQFRGQFTAALEVPFYQGTIQEIVKQAAMDSGVPEEEATAQAEAYIAQNQAAIAEDPRQFVRDNYSDNAEAIIAATDQQISAQVDTMMETQQVPELNNMTANEAIPIYADMAAQGLTTGVLGYWEGNHIGALASGASVCMGYAKAFAYLVQYMHPEIYGTSAGANMSDATQWKGLDDGVYVYDDTTGQVKPGEGTYVVDMVRITFQAAVTMYGEPQPDFSSDHFWNAVKVDGKWYYVDPCYTDVWSEVMMRDRVETDGAMNHTYFLVSDDSLRNMFDGNYDAETGIRTLYEDLADNTDYEDSWIARVNSNVYSDGSYFYYLYSSTDLITMMEEYNSSEGNFQDMDLENYENPDLKIVRHQITGTDAGTNGDSDYQPLIDFTSGDSVQVLQNGTMVENEMLTELYNQFVTEQDIYPSMSITPVYYNGKVYFNLSNCILSYDIATGDVAKVKEYNTVYTKRDGTVAFGAMAFDMVNSAEEADFTFQNHPIAGMALKDDGQLYVDIATNLSYIAGRDPHDYTDASSYGYEFEETNYDPDYNSYASSMAGDNGDFDYGDIMDQMGYEQSINDNDEFMWVANVVGTMEMTHFAGSEHEYGDVSVDAFCGHNAYTEKRCTTCGAIEPETRTETEGTAPAHHHYILVNEEYYTKDDNDNWNTGSSYVCAECGYSISEPTEPKENQWEDEEDYQARLEEYKVKKAIYDEAVEVAGHTYVPTDPVWTADGTGVNFTSATCQLCANGNLDIFAAENSLTSTEWGVTVSNAQDYPATPSAVEGSCDTGATVTYTASGELPNGTFTVSTKVEKEPGAHAYALESDSDLVWTAITDEDGVVTGYTATATLVCSVCGDKRENVEGEVVLDEENSYPATEEEDGKNVYNATFTVTDESGKVLGTYSAQKVDVLDALNKKYTGLRKDDDGVWRYYTDGVFDSSKTGVVMYGDNTWFYVTNGVLDVEFAGFVPYNGAKFYVSAGQVRTDLTQLVKDPNGDDDDWYYISSGQVREDTNGRVWYNDHFFWLTKGKLDTSVNGFIEEEGEGTYYLSYGQYQTDMTGLVKDPHSNNWYYISSGKVREDFSDLVLYNDNWFVISKGVLDVGFNGLYEYNGHQYLCKDGQMQKDFVGTYEENGRTYNIRYGMVV</sequence>
<evidence type="ECO:0000313" key="1">
    <source>
        <dbReference type="EMBL" id="HJB41164.1"/>
    </source>
</evidence>
<comment type="caution">
    <text evidence="1">The sequence shown here is derived from an EMBL/GenBank/DDBJ whole genome shotgun (WGS) entry which is preliminary data.</text>
</comment>
<dbReference type="Proteomes" id="UP000886803">
    <property type="component" value="Unassembled WGS sequence"/>
</dbReference>
<dbReference type="SUPFAM" id="SSF54001">
    <property type="entry name" value="Cysteine proteinases"/>
    <property type="match status" value="1"/>
</dbReference>
<dbReference type="Pfam" id="PF21540">
    <property type="entry name" value="Choline_bind_4"/>
    <property type="match status" value="2"/>
</dbReference>
<dbReference type="EMBL" id="DWYG01000014">
    <property type="protein sequence ID" value="HJB41164.1"/>
    <property type="molecule type" value="Genomic_DNA"/>
</dbReference>
<evidence type="ECO:0000313" key="2">
    <source>
        <dbReference type="Proteomes" id="UP000886803"/>
    </source>
</evidence>
<reference evidence="1" key="2">
    <citation type="submission" date="2021-04" db="EMBL/GenBank/DDBJ databases">
        <authorList>
            <person name="Gilroy R."/>
        </authorList>
    </citation>
    <scope>NUCLEOTIDE SEQUENCE</scope>
    <source>
        <strain evidence="1">ChiBcec8-13705</strain>
    </source>
</reference>